<dbReference type="PRINTS" id="PR00032">
    <property type="entry name" value="HTHARAC"/>
</dbReference>
<dbReference type="InterPro" id="IPR018060">
    <property type="entry name" value="HTH_AraC"/>
</dbReference>
<keyword evidence="6" id="KW-1185">Reference proteome</keyword>
<feature type="domain" description="HTH araC/xylS-type" evidence="4">
    <location>
        <begin position="181"/>
        <end position="279"/>
    </location>
</feature>
<dbReference type="Pfam" id="PF02311">
    <property type="entry name" value="AraC_binding"/>
    <property type="match status" value="1"/>
</dbReference>
<evidence type="ECO:0000256" key="2">
    <source>
        <dbReference type="ARBA" id="ARBA00023125"/>
    </source>
</evidence>
<evidence type="ECO:0000256" key="3">
    <source>
        <dbReference type="ARBA" id="ARBA00023163"/>
    </source>
</evidence>
<dbReference type="Pfam" id="PF12833">
    <property type="entry name" value="HTH_18"/>
    <property type="match status" value="1"/>
</dbReference>
<organism evidence="5 6">
    <name type="scientific">Aquimarina gracilis</name>
    <dbReference type="NCBI Taxonomy" id="874422"/>
    <lineage>
        <taxon>Bacteria</taxon>
        <taxon>Pseudomonadati</taxon>
        <taxon>Bacteroidota</taxon>
        <taxon>Flavobacteriia</taxon>
        <taxon>Flavobacteriales</taxon>
        <taxon>Flavobacteriaceae</taxon>
        <taxon>Aquimarina</taxon>
    </lineage>
</organism>
<dbReference type="InterPro" id="IPR020449">
    <property type="entry name" value="Tscrpt_reg_AraC-type_HTH"/>
</dbReference>
<dbReference type="Proteomes" id="UP001327027">
    <property type="component" value="Unassembled WGS sequence"/>
</dbReference>
<evidence type="ECO:0000256" key="1">
    <source>
        <dbReference type="ARBA" id="ARBA00023015"/>
    </source>
</evidence>
<dbReference type="PANTHER" id="PTHR43280:SF27">
    <property type="entry name" value="TRANSCRIPTIONAL REGULATOR MTLR"/>
    <property type="match status" value="1"/>
</dbReference>
<dbReference type="InterPro" id="IPR014710">
    <property type="entry name" value="RmlC-like_jellyroll"/>
</dbReference>
<keyword evidence="1" id="KW-0805">Transcription regulation</keyword>
<reference evidence="5 6" key="1">
    <citation type="journal article" date="2013" name="Int. J. Syst. Evol. Microbiol.">
        <title>Aquimarina gracilis sp. nov., isolated from the gut microflora of a mussel, Mytilus coruscus, and emended description of Aquimarina spongiae.</title>
        <authorList>
            <person name="Park S.C."/>
            <person name="Choe H.N."/>
            <person name="Baik K.S."/>
            <person name="Seong C.N."/>
        </authorList>
    </citation>
    <scope>NUCLEOTIDE SEQUENCE [LARGE SCALE GENOMIC DNA]</scope>
    <source>
        <strain evidence="5 6">PSC32</strain>
    </source>
</reference>
<dbReference type="Gene3D" id="1.10.10.60">
    <property type="entry name" value="Homeodomain-like"/>
    <property type="match status" value="2"/>
</dbReference>
<dbReference type="SMART" id="SM00342">
    <property type="entry name" value="HTH_ARAC"/>
    <property type="match status" value="1"/>
</dbReference>
<proteinExistence type="predicted"/>
<keyword evidence="2" id="KW-0238">DNA-binding</keyword>
<dbReference type="PROSITE" id="PS00041">
    <property type="entry name" value="HTH_ARAC_FAMILY_1"/>
    <property type="match status" value="1"/>
</dbReference>
<dbReference type="SUPFAM" id="SSF46689">
    <property type="entry name" value="Homeodomain-like"/>
    <property type="match status" value="2"/>
</dbReference>
<dbReference type="InterPro" id="IPR009057">
    <property type="entry name" value="Homeodomain-like_sf"/>
</dbReference>
<dbReference type="InterPro" id="IPR011051">
    <property type="entry name" value="RmlC_Cupin_sf"/>
</dbReference>
<keyword evidence="3" id="KW-0804">Transcription</keyword>
<dbReference type="InterPro" id="IPR018062">
    <property type="entry name" value="HTH_AraC-typ_CS"/>
</dbReference>
<accession>A0ABU5ZSN8</accession>
<name>A0ABU5ZSN8_9FLAO</name>
<dbReference type="EMBL" id="JAYKLX010000003">
    <property type="protein sequence ID" value="MEB3345089.1"/>
    <property type="molecule type" value="Genomic_DNA"/>
</dbReference>
<evidence type="ECO:0000313" key="5">
    <source>
        <dbReference type="EMBL" id="MEB3345089.1"/>
    </source>
</evidence>
<gene>
    <name evidence="5" type="ORF">U6A24_06435</name>
</gene>
<dbReference type="PANTHER" id="PTHR43280">
    <property type="entry name" value="ARAC-FAMILY TRANSCRIPTIONAL REGULATOR"/>
    <property type="match status" value="1"/>
</dbReference>
<evidence type="ECO:0000259" key="4">
    <source>
        <dbReference type="PROSITE" id="PS01124"/>
    </source>
</evidence>
<evidence type="ECO:0000313" key="6">
    <source>
        <dbReference type="Proteomes" id="UP001327027"/>
    </source>
</evidence>
<sequence length="283" mass="33296">MNPIYEKVQVKRTQSIQVKLYQLTHFDIPYHYHPEIEVVYFKKGTGKVFVEHSMTSFEPGSLFIFGPNVPHLFVEDKTIIDQNIEILVIQFEFYVLESCLDLPEFINIKDIVEDAHSGIKFKELLSDEIPSILSDIHNEKGLERFLRLSYMFELLKLNYTYTLINKFGERIEKSNIPGRLRLVNHYILQNYNNEISLERAAKISNMNKASFCRFFKKHTRKSFGQYVNDMRIDYACKLLIEGSLNVSSICYEVGFNSVPYFIKQFKRLKGMTPKKFRQQNLVG</sequence>
<dbReference type="InterPro" id="IPR003313">
    <property type="entry name" value="AraC-bd"/>
</dbReference>
<dbReference type="PROSITE" id="PS01124">
    <property type="entry name" value="HTH_ARAC_FAMILY_2"/>
    <property type="match status" value="1"/>
</dbReference>
<dbReference type="RefSeq" id="WP_324179123.1">
    <property type="nucleotide sequence ID" value="NZ_BAABAW010000008.1"/>
</dbReference>
<protein>
    <submittedName>
        <fullName evidence="5">AraC family transcriptional regulator</fullName>
    </submittedName>
</protein>
<comment type="caution">
    <text evidence="5">The sequence shown here is derived from an EMBL/GenBank/DDBJ whole genome shotgun (WGS) entry which is preliminary data.</text>
</comment>
<dbReference type="Gene3D" id="2.60.120.10">
    <property type="entry name" value="Jelly Rolls"/>
    <property type="match status" value="1"/>
</dbReference>
<dbReference type="SUPFAM" id="SSF51182">
    <property type="entry name" value="RmlC-like cupins"/>
    <property type="match status" value="1"/>
</dbReference>